<sequence>MSQDSEAYSAMERVTNPDDREKTMLFSRNYTFRFAYKYNTAINIFRHMPQNNHMNIGFFPLELIGPEVIFDIRGPDSDFWVYSFTSDLTSNTKSKPVGRVGHFWLDRADTGKPPPLFSAQKKPHDTASYDMAIFIVPVDHEMEGKPLDRADAARICVAVFKIRLITKATFIKMGFLKADYFDFFANHARMSPDEMKKSLLFVESFLSATDPFDFDLTYDIQYSDSDLGIKKDNFLQTWPVYSPEIPVDFYQ</sequence>
<evidence type="ECO:0000313" key="1">
    <source>
        <dbReference type="EMBL" id="KAG5169966.1"/>
    </source>
</evidence>
<dbReference type="AlphaFoldDB" id="A0A8H7Y1T5"/>
<gene>
    <name evidence="1" type="ORF">JR316_004348</name>
</gene>
<comment type="caution">
    <text evidence="1">The sequence shown here is derived from an EMBL/GenBank/DDBJ whole genome shotgun (WGS) entry which is preliminary data.</text>
</comment>
<reference evidence="1" key="1">
    <citation type="submission" date="2021-02" db="EMBL/GenBank/DDBJ databases">
        <title>Psilocybe cubensis genome.</title>
        <authorList>
            <person name="Mckernan K.J."/>
            <person name="Crawford S."/>
            <person name="Trippe A."/>
            <person name="Kane L.T."/>
            <person name="Mclaughlin S."/>
        </authorList>
    </citation>
    <scope>NUCLEOTIDE SEQUENCE [LARGE SCALE GENOMIC DNA]</scope>
    <source>
        <strain evidence="1">MGC-MH-2018</strain>
    </source>
</reference>
<name>A0A8H7Y1T5_PSICU</name>
<accession>A0A8H7Y1T5</accession>
<dbReference type="EMBL" id="JAFIQS010000004">
    <property type="protein sequence ID" value="KAG5169966.1"/>
    <property type="molecule type" value="Genomic_DNA"/>
</dbReference>
<organism evidence="1">
    <name type="scientific">Psilocybe cubensis</name>
    <name type="common">Psychedelic mushroom</name>
    <name type="synonym">Stropharia cubensis</name>
    <dbReference type="NCBI Taxonomy" id="181762"/>
    <lineage>
        <taxon>Eukaryota</taxon>
        <taxon>Fungi</taxon>
        <taxon>Dikarya</taxon>
        <taxon>Basidiomycota</taxon>
        <taxon>Agaricomycotina</taxon>
        <taxon>Agaricomycetes</taxon>
        <taxon>Agaricomycetidae</taxon>
        <taxon>Agaricales</taxon>
        <taxon>Agaricineae</taxon>
        <taxon>Strophariaceae</taxon>
        <taxon>Psilocybe</taxon>
    </lineage>
</organism>
<proteinExistence type="predicted"/>
<protein>
    <submittedName>
        <fullName evidence="1">Uncharacterized protein</fullName>
    </submittedName>
</protein>